<feature type="compositionally biased region" description="Basic and acidic residues" evidence="1">
    <location>
        <begin position="676"/>
        <end position="711"/>
    </location>
</feature>
<accession>A0ABT3BLL9</accession>
<evidence type="ECO:0000313" key="4">
    <source>
        <dbReference type="Proteomes" id="UP001208690"/>
    </source>
</evidence>
<dbReference type="InterPro" id="IPR036397">
    <property type="entry name" value="RNaseH_sf"/>
</dbReference>
<dbReference type="InterPro" id="IPR012337">
    <property type="entry name" value="RNaseH-like_sf"/>
</dbReference>
<dbReference type="RefSeq" id="WP_263846337.1">
    <property type="nucleotide sequence ID" value="NZ_JALIEB010000029.1"/>
</dbReference>
<dbReference type="Proteomes" id="UP001208690">
    <property type="component" value="Unassembled WGS sequence"/>
</dbReference>
<dbReference type="InterPro" id="IPR001584">
    <property type="entry name" value="Integrase_cat-core"/>
</dbReference>
<comment type="caution">
    <text evidence="3">The sequence shown here is derived from an EMBL/GenBank/DDBJ whole genome shotgun (WGS) entry which is preliminary data.</text>
</comment>
<gene>
    <name evidence="3" type="ORF">MUB52_22085</name>
</gene>
<dbReference type="Pfam" id="PF09299">
    <property type="entry name" value="Mu-transpos_C"/>
    <property type="match status" value="1"/>
</dbReference>
<evidence type="ECO:0000259" key="2">
    <source>
        <dbReference type="PROSITE" id="PS50994"/>
    </source>
</evidence>
<feature type="region of interest" description="Disordered" evidence="1">
    <location>
        <begin position="667"/>
        <end position="711"/>
    </location>
</feature>
<dbReference type="Gene3D" id="3.30.420.10">
    <property type="entry name" value="Ribonuclease H-like superfamily/Ribonuclease H"/>
    <property type="match status" value="1"/>
</dbReference>
<evidence type="ECO:0000256" key="1">
    <source>
        <dbReference type="SAM" id="MobiDB-lite"/>
    </source>
</evidence>
<dbReference type="InterPro" id="IPR015378">
    <property type="entry name" value="Transposase-like_Mu_C"/>
</dbReference>
<proteinExistence type="predicted"/>
<evidence type="ECO:0000313" key="3">
    <source>
        <dbReference type="EMBL" id="MCV3274133.1"/>
    </source>
</evidence>
<feature type="domain" description="Integrase catalytic" evidence="2">
    <location>
        <begin position="281"/>
        <end position="497"/>
    </location>
</feature>
<dbReference type="EMBL" id="JALIEB010000029">
    <property type="protein sequence ID" value="MCV3274133.1"/>
    <property type="molecule type" value="Genomic_DNA"/>
</dbReference>
<protein>
    <submittedName>
        <fullName evidence="3">Mu transposase C-terminal domain-containing protein</fullName>
    </submittedName>
</protein>
<organism evidence="3 4">
    <name type="scientific">Roseobacter sinensis</name>
    <dbReference type="NCBI Taxonomy" id="2931391"/>
    <lineage>
        <taxon>Bacteria</taxon>
        <taxon>Pseudomonadati</taxon>
        <taxon>Pseudomonadota</taxon>
        <taxon>Alphaproteobacteria</taxon>
        <taxon>Rhodobacterales</taxon>
        <taxon>Roseobacteraceae</taxon>
        <taxon>Roseobacter</taxon>
    </lineage>
</organism>
<dbReference type="PROSITE" id="PS50994">
    <property type="entry name" value="INTEGRASE"/>
    <property type="match status" value="1"/>
</dbReference>
<sequence length="711" mass="81564">MRKSLFTRFDRISIDNQSYRFQSQDKEHVLLERLDVGGAIERLRYDEIEQYKAAKRWSYERGYFKSSKPNDQPGRPMTKLASLPEETRALTLYRATVCNVMRDLYETGEITLREPSLNENRDRIESLVNKRELARHNPGRNFRAGASLPVRKLPCARTILELFRWWRDGDYCTDRLIPKYGGERQSSISIDHEKEEFLRQCVTRYASPDGPTMELVIGHTMAQFDKENERRRNSGQRLLGTVSPSTVRRRIRKLDPFLVTYHRQGAEAARRQAASYGAGLQTVNPMERIEIDEWLCDVRTLFAKLAITQAIPVHVLDQIPKGRRWVCCAIDCATKCILGVRIAERPSSTEARRLLRMVVSDKSDLAKSLGLRNSWPQCGGLGVVATDAASWFHSDEFQVSVQHLHGTPIAPPLEKSELRGSMERFFGSVETGLMPQLPGRTFSNIQAKGDYDSDGSAVLDDNDLAAILISWIVDHYHQVPHKGLDGQSPAGRWNELMNERFVPEQPDRHDIRTALGNPLERTLTNRGIQVCGNHYSCDELREHFAHSRKRRMAVRLDPEDIGAISVEIDGRWFEAKSIHKDLDGVTLDAWTAQHQLVLQRFKDVERLSLETRRRVLDAIRSRRKQAELDRITPGSKTDTSAKIDWLEKNLFHGKSYEPATMHTKFSADDGPFGMEIKPDQATKTADNSKRDDNLEDRHVHQSDNDWRLEDE</sequence>
<name>A0ABT3BLL9_9RHOB</name>
<keyword evidence="4" id="KW-1185">Reference proteome</keyword>
<reference evidence="3 4" key="1">
    <citation type="submission" date="2022-04" db="EMBL/GenBank/DDBJ databases">
        <title>Roseobacter sp. WL0113 is a bacterium isolated from neritic sediment.</title>
        <authorList>
            <person name="Wang L."/>
            <person name="He W."/>
            <person name="Zhang D.-F."/>
        </authorList>
    </citation>
    <scope>NUCLEOTIDE SEQUENCE [LARGE SCALE GENOMIC DNA]</scope>
    <source>
        <strain evidence="3 4">WL0113</strain>
    </source>
</reference>
<dbReference type="SUPFAM" id="SSF53098">
    <property type="entry name" value="Ribonuclease H-like"/>
    <property type="match status" value="1"/>
</dbReference>